<reference evidence="1" key="1">
    <citation type="submission" date="2020-12" db="EMBL/GenBank/DDBJ databases">
        <title>WGS assembly of Carya illinoinensis cv. Pawnee.</title>
        <authorList>
            <person name="Platts A."/>
            <person name="Shu S."/>
            <person name="Wright S."/>
            <person name="Barry K."/>
            <person name="Edger P."/>
            <person name="Pires J.C."/>
            <person name="Schmutz J."/>
        </authorList>
    </citation>
    <scope>NUCLEOTIDE SEQUENCE</scope>
    <source>
        <tissue evidence="1">Leaf</tissue>
    </source>
</reference>
<protein>
    <submittedName>
        <fullName evidence="1">Uncharacterized protein</fullName>
    </submittedName>
</protein>
<comment type="caution">
    <text evidence="1">The sequence shown here is derived from an EMBL/GenBank/DDBJ whole genome shotgun (WGS) entry which is preliminary data.</text>
</comment>
<evidence type="ECO:0000313" key="1">
    <source>
        <dbReference type="EMBL" id="KAG6660386.1"/>
    </source>
</evidence>
<dbReference type="AlphaFoldDB" id="A0A8T1R0N2"/>
<accession>A0A8T1R0N2</accession>
<evidence type="ECO:0000313" key="2">
    <source>
        <dbReference type="Proteomes" id="UP000811609"/>
    </source>
</evidence>
<dbReference type="EMBL" id="CM031811">
    <property type="protein sequence ID" value="KAG6660386.1"/>
    <property type="molecule type" value="Genomic_DNA"/>
</dbReference>
<organism evidence="1 2">
    <name type="scientific">Carya illinoinensis</name>
    <name type="common">Pecan</name>
    <dbReference type="NCBI Taxonomy" id="32201"/>
    <lineage>
        <taxon>Eukaryota</taxon>
        <taxon>Viridiplantae</taxon>
        <taxon>Streptophyta</taxon>
        <taxon>Embryophyta</taxon>
        <taxon>Tracheophyta</taxon>
        <taxon>Spermatophyta</taxon>
        <taxon>Magnoliopsida</taxon>
        <taxon>eudicotyledons</taxon>
        <taxon>Gunneridae</taxon>
        <taxon>Pentapetalae</taxon>
        <taxon>rosids</taxon>
        <taxon>fabids</taxon>
        <taxon>Fagales</taxon>
        <taxon>Juglandaceae</taxon>
        <taxon>Carya</taxon>
    </lineage>
</organism>
<sequence>MRLLLIRFLLRFCYYLQRSLSYRSFFGCILHLSSLCWKIS</sequence>
<keyword evidence="2" id="KW-1185">Reference proteome</keyword>
<dbReference type="Proteomes" id="UP000811609">
    <property type="component" value="Chromosome 3"/>
</dbReference>
<proteinExistence type="predicted"/>
<name>A0A8T1R0N2_CARIL</name>
<gene>
    <name evidence="1" type="ORF">CIPAW_03G102700</name>
</gene>